<gene>
    <name evidence="1" type="ORF">STAS_03456</name>
</gene>
<sequence>MGQVNGGSRIIEGLKLLPNGKFPKSKNKICPNPQIKKPQVYPNSSIDSLLELLKLFTNFASRNLTKNSAIASKNNAAWFTVLAFTTSAKTLLLSLFAFTTTPTSSSISSATASPTILQLGFAISRRQRETSLRPAVEASGGTTCWI</sequence>
<name>A0A5A7P4F2_STRAF</name>
<evidence type="ECO:0000313" key="1">
    <source>
        <dbReference type="EMBL" id="GER27725.1"/>
    </source>
</evidence>
<organism evidence="1 2">
    <name type="scientific">Striga asiatica</name>
    <name type="common">Asiatic witchweed</name>
    <name type="synonym">Buchnera asiatica</name>
    <dbReference type="NCBI Taxonomy" id="4170"/>
    <lineage>
        <taxon>Eukaryota</taxon>
        <taxon>Viridiplantae</taxon>
        <taxon>Streptophyta</taxon>
        <taxon>Embryophyta</taxon>
        <taxon>Tracheophyta</taxon>
        <taxon>Spermatophyta</taxon>
        <taxon>Magnoliopsida</taxon>
        <taxon>eudicotyledons</taxon>
        <taxon>Gunneridae</taxon>
        <taxon>Pentapetalae</taxon>
        <taxon>asterids</taxon>
        <taxon>lamiids</taxon>
        <taxon>Lamiales</taxon>
        <taxon>Orobanchaceae</taxon>
        <taxon>Buchnereae</taxon>
        <taxon>Striga</taxon>
    </lineage>
</organism>
<accession>A0A5A7P4F2</accession>
<keyword evidence="2" id="KW-1185">Reference proteome</keyword>
<reference evidence="2" key="1">
    <citation type="journal article" date="2019" name="Curr. Biol.">
        <title>Genome Sequence of Striga asiatica Provides Insight into the Evolution of Plant Parasitism.</title>
        <authorList>
            <person name="Yoshida S."/>
            <person name="Kim S."/>
            <person name="Wafula E.K."/>
            <person name="Tanskanen J."/>
            <person name="Kim Y.M."/>
            <person name="Honaas L."/>
            <person name="Yang Z."/>
            <person name="Spallek T."/>
            <person name="Conn C.E."/>
            <person name="Ichihashi Y."/>
            <person name="Cheong K."/>
            <person name="Cui S."/>
            <person name="Der J.P."/>
            <person name="Gundlach H."/>
            <person name="Jiao Y."/>
            <person name="Hori C."/>
            <person name="Ishida J.K."/>
            <person name="Kasahara H."/>
            <person name="Kiba T."/>
            <person name="Kim M.S."/>
            <person name="Koo N."/>
            <person name="Laohavisit A."/>
            <person name="Lee Y.H."/>
            <person name="Lumba S."/>
            <person name="McCourt P."/>
            <person name="Mortimer J.C."/>
            <person name="Mutuku J.M."/>
            <person name="Nomura T."/>
            <person name="Sasaki-Sekimoto Y."/>
            <person name="Seto Y."/>
            <person name="Wang Y."/>
            <person name="Wakatake T."/>
            <person name="Sakakibara H."/>
            <person name="Demura T."/>
            <person name="Yamaguchi S."/>
            <person name="Yoneyama K."/>
            <person name="Manabe R.I."/>
            <person name="Nelson D.C."/>
            <person name="Schulman A.H."/>
            <person name="Timko M.P."/>
            <person name="dePamphilis C.W."/>
            <person name="Choi D."/>
            <person name="Shirasu K."/>
        </authorList>
    </citation>
    <scope>NUCLEOTIDE SEQUENCE [LARGE SCALE GENOMIC DNA]</scope>
    <source>
        <strain evidence="2">cv. UVA1</strain>
    </source>
</reference>
<proteinExistence type="predicted"/>
<comment type="caution">
    <text evidence="1">The sequence shown here is derived from an EMBL/GenBank/DDBJ whole genome shotgun (WGS) entry which is preliminary data.</text>
</comment>
<dbReference type="AlphaFoldDB" id="A0A5A7P4F2"/>
<dbReference type="Proteomes" id="UP000325081">
    <property type="component" value="Unassembled WGS sequence"/>
</dbReference>
<evidence type="ECO:0000313" key="2">
    <source>
        <dbReference type="Proteomes" id="UP000325081"/>
    </source>
</evidence>
<protein>
    <submittedName>
        <fullName evidence="1">Myb domain protein 15</fullName>
    </submittedName>
</protein>
<dbReference type="EMBL" id="BKCP01002113">
    <property type="protein sequence ID" value="GER27725.1"/>
    <property type="molecule type" value="Genomic_DNA"/>
</dbReference>